<keyword evidence="3" id="KW-1185">Reference proteome</keyword>
<reference evidence="2 3" key="1">
    <citation type="journal article" date="2012" name="Stand. Genomic Sci.">
        <title>Genome sequence of the orange-pigmented seawater bacterium Owenweeksia hongkongensis type strain (UST20020801(T)).</title>
        <authorList>
            <person name="Riedel T."/>
            <person name="Held B."/>
            <person name="Nolan M."/>
            <person name="Lucas S."/>
            <person name="Lapidus A."/>
            <person name="Tice H."/>
            <person name="Del Rio T.G."/>
            <person name="Cheng J.F."/>
            <person name="Han C."/>
            <person name="Tapia R."/>
            <person name="Goodwin L.A."/>
            <person name="Pitluck S."/>
            <person name="Liolios K."/>
            <person name="Mavromatis K."/>
            <person name="Pagani I."/>
            <person name="Ivanova N."/>
            <person name="Mikhailova N."/>
            <person name="Pati A."/>
            <person name="Chen A."/>
            <person name="Palaniappan K."/>
            <person name="Rohde M."/>
            <person name="Tindall B.J."/>
            <person name="Detter J.C."/>
            <person name="Goker M."/>
            <person name="Woyke T."/>
            <person name="Bristow J."/>
            <person name="Eisen J.A."/>
            <person name="Markowitz V."/>
            <person name="Hugenholtz P."/>
            <person name="Klenk H.P."/>
            <person name="Kyrpides N.C."/>
        </authorList>
    </citation>
    <scope>NUCLEOTIDE SEQUENCE</scope>
    <source>
        <strain evidence="3">DSM 17368 / JCM 12287 / NRRL B-23963</strain>
    </source>
</reference>
<evidence type="ECO:0000313" key="3">
    <source>
        <dbReference type="Proteomes" id="UP000005631"/>
    </source>
</evidence>
<dbReference type="HOGENOM" id="CLU_1584855_0_0_10"/>
<feature type="transmembrane region" description="Helical" evidence="1">
    <location>
        <begin position="12"/>
        <end position="32"/>
    </location>
</feature>
<name>G8QZ43_OWEHD</name>
<feature type="transmembrane region" description="Helical" evidence="1">
    <location>
        <begin position="38"/>
        <end position="68"/>
    </location>
</feature>
<protein>
    <submittedName>
        <fullName evidence="2">Uncharacterized protein</fullName>
    </submittedName>
</protein>
<accession>G8QZ43</accession>
<sequence>MKNWIIHRRPNQIALLLVSPLILSLCLLLIIGSKNLMVLLYFLWSTVLIQFCVYLLYTHSLGFLLIGANTEQRIITKKKLNTLGALSVCLMIAACVSIVREMPLGFVLFLLAGIIELTRFHYLSKLLMHSERQAWNIWTYLSTLWIFLNPLVGIWPLHKRISSILGID</sequence>
<feature type="transmembrane region" description="Helical" evidence="1">
    <location>
        <begin position="80"/>
        <end position="99"/>
    </location>
</feature>
<evidence type="ECO:0000313" key="2">
    <source>
        <dbReference type="EMBL" id="AEV31426.1"/>
    </source>
</evidence>
<dbReference type="Proteomes" id="UP000005631">
    <property type="component" value="Chromosome"/>
</dbReference>
<dbReference type="KEGG" id="oho:Oweho_0408"/>
<keyword evidence="1" id="KW-0472">Membrane</keyword>
<gene>
    <name evidence="2" type="ordered locus">Oweho_0408</name>
</gene>
<dbReference type="EMBL" id="CP003156">
    <property type="protein sequence ID" value="AEV31426.1"/>
    <property type="molecule type" value="Genomic_DNA"/>
</dbReference>
<proteinExistence type="predicted"/>
<feature type="transmembrane region" description="Helical" evidence="1">
    <location>
        <begin position="105"/>
        <end position="123"/>
    </location>
</feature>
<keyword evidence="1" id="KW-0812">Transmembrane</keyword>
<evidence type="ECO:0000256" key="1">
    <source>
        <dbReference type="SAM" id="Phobius"/>
    </source>
</evidence>
<keyword evidence="1" id="KW-1133">Transmembrane helix</keyword>
<organism evidence="2 3">
    <name type="scientific">Owenweeksia hongkongensis (strain DSM 17368 / CIP 108786 / JCM 12287 / NRRL B-23963 / UST20020801)</name>
    <dbReference type="NCBI Taxonomy" id="926562"/>
    <lineage>
        <taxon>Bacteria</taxon>
        <taxon>Pseudomonadati</taxon>
        <taxon>Bacteroidota</taxon>
        <taxon>Flavobacteriia</taxon>
        <taxon>Flavobacteriales</taxon>
        <taxon>Owenweeksiaceae</taxon>
        <taxon>Owenweeksia</taxon>
    </lineage>
</organism>
<dbReference type="AlphaFoldDB" id="G8QZ43"/>
<dbReference type="STRING" id="926562.Oweho_0408"/>
<feature type="transmembrane region" description="Helical" evidence="1">
    <location>
        <begin position="135"/>
        <end position="155"/>
    </location>
</feature>